<dbReference type="EMBL" id="JAGKQM010000001">
    <property type="protein sequence ID" value="KAH0943089.1"/>
    <property type="molecule type" value="Genomic_DNA"/>
</dbReference>
<sequence>GKLSLLNSEVLLQQIKTRLSSWSAKALSFVDRNSTKGMLIRLCWQACIYWIWMERNARLHRQTFHSTDSIARNLDRQIKDRILSFRDSNPSSSSRLMQQWLA</sequence>
<protein>
    <submittedName>
        <fullName evidence="1">Uncharacterized protein</fullName>
    </submittedName>
</protein>
<proteinExistence type="predicted"/>
<organism evidence="1 2">
    <name type="scientific">Brassica napus</name>
    <name type="common">Rape</name>
    <dbReference type="NCBI Taxonomy" id="3708"/>
    <lineage>
        <taxon>Eukaryota</taxon>
        <taxon>Viridiplantae</taxon>
        <taxon>Streptophyta</taxon>
        <taxon>Embryophyta</taxon>
        <taxon>Tracheophyta</taxon>
        <taxon>Spermatophyta</taxon>
        <taxon>Magnoliopsida</taxon>
        <taxon>eudicotyledons</taxon>
        <taxon>Gunneridae</taxon>
        <taxon>Pentapetalae</taxon>
        <taxon>rosids</taxon>
        <taxon>malvids</taxon>
        <taxon>Brassicales</taxon>
        <taxon>Brassicaceae</taxon>
        <taxon>Brassiceae</taxon>
        <taxon>Brassica</taxon>
    </lineage>
</organism>
<accession>A0ABQ8ENC4</accession>
<evidence type="ECO:0000313" key="2">
    <source>
        <dbReference type="Proteomes" id="UP000824890"/>
    </source>
</evidence>
<keyword evidence="2" id="KW-1185">Reference proteome</keyword>
<dbReference type="Proteomes" id="UP000824890">
    <property type="component" value="Unassembled WGS sequence"/>
</dbReference>
<gene>
    <name evidence="1" type="ORF">HID58_002726</name>
</gene>
<feature type="non-terminal residue" evidence="1">
    <location>
        <position position="1"/>
    </location>
</feature>
<evidence type="ECO:0000313" key="1">
    <source>
        <dbReference type="EMBL" id="KAH0943089.1"/>
    </source>
</evidence>
<name>A0ABQ8ENC4_BRANA</name>
<comment type="caution">
    <text evidence="1">The sequence shown here is derived from an EMBL/GenBank/DDBJ whole genome shotgun (WGS) entry which is preliminary data.</text>
</comment>
<reference evidence="1 2" key="1">
    <citation type="submission" date="2021-05" db="EMBL/GenBank/DDBJ databases">
        <title>Genome Assembly of Synthetic Allotetraploid Brassica napus Reveals Homoeologous Exchanges between Subgenomes.</title>
        <authorList>
            <person name="Davis J.T."/>
        </authorList>
    </citation>
    <scope>NUCLEOTIDE SEQUENCE [LARGE SCALE GENOMIC DNA]</scope>
    <source>
        <strain evidence="2">cv. Da-Ae</strain>
        <tissue evidence="1">Seedling</tissue>
    </source>
</reference>